<protein>
    <submittedName>
        <fullName evidence="2">Uncharacterized protein</fullName>
    </submittedName>
</protein>
<name>A0A8H6DZ72_COCSA</name>
<accession>A0A8H6DZ72</accession>
<evidence type="ECO:0000313" key="2">
    <source>
        <dbReference type="EMBL" id="KAF5853472.1"/>
    </source>
</evidence>
<evidence type="ECO:0000313" key="3">
    <source>
        <dbReference type="Proteomes" id="UP000624244"/>
    </source>
</evidence>
<feature type="compositionally biased region" description="Polar residues" evidence="1">
    <location>
        <begin position="50"/>
        <end position="63"/>
    </location>
</feature>
<dbReference type="EMBL" id="WNKQ01000002">
    <property type="protein sequence ID" value="KAF5853472.1"/>
    <property type="molecule type" value="Genomic_DNA"/>
</dbReference>
<proteinExistence type="predicted"/>
<dbReference type="OMA" id="TFAKENW"/>
<comment type="caution">
    <text evidence="2">The sequence shown here is derived from an EMBL/GenBank/DDBJ whole genome shotgun (WGS) entry which is preliminary data.</text>
</comment>
<evidence type="ECO:0000256" key="1">
    <source>
        <dbReference type="SAM" id="MobiDB-lite"/>
    </source>
</evidence>
<dbReference type="AlphaFoldDB" id="A0A8H6DZ72"/>
<organism evidence="2 3">
    <name type="scientific">Cochliobolus sativus</name>
    <name type="common">Common root rot and spot blotch fungus</name>
    <name type="synonym">Bipolaris sorokiniana</name>
    <dbReference type="NCBI Taxonomy" id="45130"/>
    <lineage>
        <taxon>Eukaryota</taxon>
        <taxon>Fungi</taxon>
        <taxon>Dikarya</taxon>
        <taxon>Ascomycota</taxon>
        <taxon>Pezizomycotina</taxon>
        <taxon>Dothideomycetes</taxon>
        <taxon>Pleosporomycetidae</taxon>
        <taxon>Pleosporales</taxon>
        <taxon>Pleosporineae</taxon>
        <taxon>Pleosporaceae</taxon>
        <taxon>Bipolaris</taxon>
    </lineage>
</organism>
<gene>
    <name evidence="2" type="ORF">GGP41_002094</name>
</gene>
<feature type="region of interest" description="Disordered" evidence="1">
    <location>
        <begin position="1"/>
        <end position="153"/>
    </location>
</feature>
<dbReference type="Proteomes" id="UP000624244">
    <property type="component" value="Unassembled WGS sequence"/>
</dbReference>
<feature type="compositionally biased region" description="Low complexity" evidence="1">
    <location>
        <begin position="114"/>
        <end position="153"/>
    </location>
</feature>
<reference evidence="2" key="1">
    <citation type="submission" date="2019-11" db="EMBL/GenBank/DDBJ databases">
        <title>Bipolaris sorokiniana Genome sequencing.</title>
        <authorList>
            <person name="Wang H."/>
        </authorList>
    </citation>
    <scope>NUCLEOTIDE SEQUENCE</scope>
</reference>
<sequence length="302" mass="34136">MAPILRPRPTKGKNQPPPNSPSKGSAASAPKPPKETSTASTRHSHPRIPTQGSPSVSQPRHTQPSPSPRAIAPNPPNPAPAPSSNYNHYNPSTGGYSTLLQPQQSTRASQGRLSSSHNTARTTSTARTTTRTTSNAPTSTGTTSNAPATTRVTPTVFNTTRTTSIAPTSTRNVPTTPTVEELRQRRKARIQELCADISASYRHFLEILQLIPLDWSRDERPDPYLKSLLANRMMPQDRECELALAITFAKENWWHFATWPEDVKKYAELERDKRRREWEQRQREWERRHWEWVEKREKEARG</sequence>
<feature type="compositionally biased region" description="Polar residues" evidence="1">
    <location>
        <begin position="88"/>
        <end position="113"/>
    </location>
</feature>